<gene>
    <name evidence="1" type="ORF">MLD38_024595</name>
</gene>
<accession>A0ACB9NTR6</accession>
<comment type="caution">
    <text evidence="1">The sequence shown here is derived from an EMBL/GenBank/DDBJ whole genome shotgun (WGS) entry which is preliminary data.</text>
</comment>
<dbReference type="Proteomes" id="UP001057402">
    <property type="component" value="Chromosome 7"/>
</dbReference>
<reference evidence="2" key="1">
    <citation type="journal article" date="2023" name="Front. Plant Sci.">
        <title>Chromosomal-level genome assembly of Melastoma candidum provides insights into trichome evolution.</title>
        <authorList>
            <person name="Zhong Y."/>
            <person name="Wu W."/>
            <person name="Sun C."/>
            <person name="Zou P."/>
            <person name="Liu Y."/>
            <person name="Dai S."/>
            <person name="Zhou R."/>
        </authorList>
    </citation>
    <scope>NUCLEOTIDE SEQUENCE [LARGE SCALE GENOMIC DNA]</scope>
</reference>
<evidence type="ECO:0000313" key="1">
    <source>
        <dbReference type="EMBL" id="KAI4339682.1"/>
    </source>
</evidence>
<name>A0ACB9NTR6_9MYRT</name>
<evidence type="ECO:0000313" key="2">
    <source>
        <dbReference type="Proteomes" id="UP001057402"/>
    </source>
</evidence>
<sequence length="781" mass="82776">MDTFFAKGFKASKCKTLLKLTIPRIKLLRNRREIQIKQMRRDIAKLLGSGQEATARIRVEHIIREEKMMGAQEIVELFCELIAVRLPIIEAQRDCPIDLKEAISSVCFAAPRCADLPELQQVQMSFASKYGKEFVAAATELMPDCGVNRQLIELLSIRAPPPETKLKLLKDIAEEHGLEWDPTASEAELLKSHDDLLNGPAVFVSGSVLPLPKEKHEESFHNELNRTLNEQPGSETSLQMLDFPNVPKESVRENLHDVPAPETAHFMSTSADCKANDEPFQHSSSLEHDLSEKNAKTLTEHKEVVLGNITHYQDEETDASVAFKEGRQFVPFIAPPSDSPGPFSEGLSAPEPSADSPESVSVGLRAPPSYMEPFGSVAVGLGASQSYVEPPGSAAVGLGAPQPSADSPRSVAVGLGAPQPSADSPGSVAVGLGAPQSSADSPGSVAVGLGAPQSSAESPGSVAVGLGTPQSSTDSPGSVTVGLGAPQPSADSPGSVAVKLGAPQPSAESPGSVAVGLGTLQSSTDSPGSVTVGLGAQSYVEAPESFSAGLAAPQSSFSRTKSDATSVDLQDVLTAAQAAAETAERAAAAARSAATLAQMRISELNKKKSIAGAEDVYNNPFHMDTQGHSSNRKNKDVKDYEIRSDSHHEVIAPADTGFVCGHDNPFHPDTQDHSATSRNMDDEDHDIPSDYQDKIVTPTDTGIGHKESDYLSNGSVQAPKFDGDVPDSNPHNPSDTLAYQSSSSIEDESYFAYPNLFSSQNSFKSSTAQPFTEKVRSSHEP</sequence>
<keyword evidence="2" id="KW-1185">Reference proteome</keyword>
<organism evidence="1 2">
    <name type="scientific">Melastoma candidum</name>
    <dbReference type="NCBI Taxonomy" id="119954"/>
    <lineage>
        <taxon>Eukaryota</taxon>
        <taxon>Viridiplantae</taxon>
        <taxon>Streptophyta</taxon>
        <taxon>Embryophyta</taxon>
        <taxon>Tracheophyta</taxon>
        <taxon>Spermatophyta</taxon>
        <taxon>Magnoliopsida</taxon>
        <taxon>eudicotyledons</taxon>
        <taxon>Gunneridae</taxon>
        <taxon>Pentapetalae</taxon>
        <taxon>rosids</taxon>
        <taxon>malvids</taxon>
        <taxon>Myrtales</taxon>
        <taxon>Melastomataceae</taxon>
        <taxon>Melastomatoideae</taxon>
        <taxon>Melastomateae</taxon>
        <taxon>Melastoma</taxon>
    </lineage>
</organism>
<proteinExistence type="predicted"/>
<protein>
    <submittedName>
        <fullName evidence="1">Uncharacterized protein</fullName>
    </submittedName>
</protein>
<dbReference type="EMBL" id="CM042886">
    <property type="protein sequence ID" value="KAI4339682.1"/>
    <property type="molecule type" value="Genomic_DNA"/>
</dbReference>